<dbReference type="InterPro" id="IPR050231">
    <property type="entry name" value="Iron_ascorbate_oxido_reductase"/>
</dbReference>
<protein>
    <recommendedName>
        <fullName evidence="3">Fe2OG dioxygenase domain-containing protein</fullName>
    </recommendedName>
</protein>
<dbReference type="AlphaFoldDB" id="A0AAW0R5I8"/>
<dbReference type="GO" id="GO:0016491">
    <property type="term" value="F:oxidoreductase activity"/>
    <property type="evidence" value="ECO:0007669"/>
    <property type="project" value="UniProtKB-KW"/>
</dbReference>
<keyword evidence="2" id="KW-0408">Iron</keyword>
<dbReference type="InterPro" id="IPR005123">
    <property type="entry name" value="Oxoglu/Fe-dep_dioxygenase_dom"/>
</dbReference>
<evidence type="ECO:0000256" key="2">
    <source>
        <dbReference type="RuleBase" id="RU003682"/>
    </source>
</evidence>
<evidence type="ECO:0000313" key="4">
    <source>
        <dbReference type="EMBL" id="KAK8124235.1"/>
    </source>
</evidence>
<dbReference type="EMBL" id="JAQQWP010000003">
    <property type="protein sequence ID" value="KAK8124235.1"/>
    <property type="molecule type" value="Genomic_DNA"/>
</dbReference>
<dbReference type="GO" id="GO:0046872">
    <property type="term" value="F:metal ion binding"/>
    <property type="evidence" value="ECO:0007669"/>
    <property type="project" value="UniProtKB-KW"/>
</dbReference>
<dbReference type="PANTHER" id="PTHR47990">
    <property type="entry name" value="2-OXOGLUTARATE (2OG) AND FE(II)-DEPENDENT OXYGENASE SUPERFAMILY PROTEIN-RELATED"/>
    <property type="match status" value="1"/>
</dbReference>
<keyword evidence="2" id="KW-0560">Oxidoreductase</keyword>
<feature type="domain" description="Fe2OG dioxygenase" evidence="3">
    <location>
        <begin position="212"/>
        <end position="326"/>
    </location>
</feature>
<gene>
    <name evidence="4" type="ORF">PG999_004153</name>
</gene>
<evidence type="ECO:0000259" key="3">
    <source>
        <dbReference type="PROSITE" id="PS51471"/>
    </source>
</evidence>
<dbReference type="InterPro" id="IPR027443">
    <property type="entry name" value="IPNS-like_sf"/>
</dbReference>
<dbReference type="SUPFAM" id="SSF51197">
    <property type="entry name" value="Clavaminate synthase-like"/>
    <property type="match status" value="1"/>
</dbReference>
<evidence type="ECO:0000256" key="1">
    <source>
        <dbReference type="ARBA" id="ARBA00008056"/>
    </source>
</evidence>
<evidence type="ECO:0000313" key="5">
    <source>
        <dbReference type="Proteomes" id="UP001392437"/>
    </source>
</evidence>
<dbReference type="Proteomes" id="UP001392437">
    <property type="component" value="Unassembled WGS sequence"/>
</dbReference>
<proteinExistence type="inferred from homology"/>
<accession>A0AAW0R5I8</accession>
<sequence length="359" mass="39651">MFLTGGGCGISFRPGEAINVPLYCAVRFGSIIFARQRWERARLLSPQTDCARTSPPPFGSHPRHARISLCYFAENADTADRDDFCPSLVADFTKHGFARLVKHGVPPAEIEQAFETSRQFFKLPVDQKLKSPHPPTLASGSPRRLQESHDIVAEHDELWSNIWPPAGVCDTFQPTFTSFLSVCYRAELAILEAISIGLGLPPPTLSQLHAKQSNELRLTYYPAVSRGDFAHSTRIAAHTDFGTITLLFQDSVGGLQAESPPGSGIFVDVSSAGQHECIVNVGDCLSKWTGLNSVRHRVHLPEKTLCTSDEQDIVDERFSIAYFGKPDRSASLRPLLGEVEETPYMTAGEFQNMRIQGTY</sequence>
<comment type="caution">
    <text evidence="4">The sequence shown here is derived from an EMBL/GenBank/DDBJ whole genome shotgun (WGS) entry which is preliminary data.</text>
</comment>
<dbReference type="Pfam" id="PF14226">
    <property type="entry name" value="DIOX_N"/>
    <property type="match status" value="1"/>
</dbReference>
<dbReference type="InterPro" id="IPR044861">
    <property type="entry name" value="IPNS-like_FE2OG_OXY"/>
</dbReference>
<organism evidence="4 5">
    <name type="scientific">Apiospora kogelbergensis</name>
    <dbReference type="NCBI Taxonomy" id="1337665"/>
    <lineage>
        <taxon>Eukaryota</taxon>
        <taxon>Fungi</taxon>
        <taxon>Dikarya</taxon>
        <taxon>Ascomycota</taxon>
        <taxon>Pezizomycotina</taxon>
        <taxon>Sordariomycetes</taxon>
        <taxon>Xylariomycetidae</taxon>
        <taxon>Amphisphaeriales</taxon>
        <taxon>Apiosporaceae</taxon>
        <taxon>Apiospora</taxon>
    </lineage>
</organism>
<dbReference type="PROSITE" id="PS51471">
    <property type="entry name" value="FE2OG_OXY"/>
    <property type="match status" value="1"/>
</dbReference>
<name>A0AAW0R5I8_9PEZI</name>
<dbReference type="InterPro" id="IPR026992">
    <property type="entry name" value="DIOX_N"/>
</dbReference>
<comment type="similarity">
    <text evidence="1 2">Belongs to the iron/ascorbate-dependent oxidoreductase family.</text>
</comment>
<keyword evidence="5" id="KW-1185">Reference proteome</keyword>
<keyword evidence="2" id="KW-0479">Metal-binding</keyword>
<dbReference type="GO" id="GO:0044283">
    <property type="term" value="P:small molecule biosynthetic process"/>
    <property type="evidence" value="ECO:0007669"/>
    <property type="project" value="UniProtKB-ARBA"/>
</dbReference>
<reference evidence="4 5" key="1">
    <citation type="submission" date="2023-01" db="EMBL/GenBank/DDBJ databases">
        <title>Analysis of 21 Apiospora genomes using comparative genomics revels a genus with tremendous synthesis potential of carbohydrate active enzymes and secondary metabolites.</title>
        <authorList>
            <person name="Sorensen T."/>
        </authorList>
    </citation>
    <scope>NUCLEOTIDE SEQUENCE [LARGE SCALE GENOMIC DNA]</scope>
    <source>
        <strain evidence="4 5">CBS 117206</strain>
    </source>
</reference>
<dbReference type="Gene3D" id="2.60.120.330">
    <property type="entry name" value="B-lactam Antibiotic, Isopenicillin N Synthase, Chain"/>
    <property type="match status" value="1"/>
</dbReference>
<dbReference type="Pfam" id="PF03171">
    <property type="entry name" value="2OG-FeII_Oxy"/>
    <property type="match status" value="1"/>
</dbReference>